<dbReference type="Pfam" id="PF01370">
    <property type="entry name" value="Epimerase"/>
    <property type="match status" value="1"/>
</dbReference>
<protein>
    <submittedName>
        <fullName evidence="2">NAD-dependent epimerase/dehydratase family protein</fullName>
    </submittedName>
</protein>
<name>A0A5D4H2W0_9HYPH</name>
<evidence type="ECO:0000313" key="2">
    <source>
        <dbReference type="EMBL" id="TYR34854.1"/>
    </source>
</evidence>
<accession>A0A5D4H2W0</accession>
<dbReference type="SUPFAM" id="SSF51735">
    <property type="entry name" value="NAD(P)-binding Rossmann-fold domains"/>
    <property type="match status" value="1"/>
</dbReference>
<feature type="domain" description="NAD-dependent epimerase/dehydratase" evidence="1">
    <location>
        <begin position="9"/>
        <end position="233"/>
    </location>
</feature>
<proteinExistence type="predicted"/>
<dbReference type="Gene3D" id="3.40.50.720">
    <property type="entry name" value="NAD(P)-binding Rossmann-like Domain"/>
    <property type="match status" value="1"/>
</dbReference>
<evidence type="ECO:0000313" key="3">
    <source>
        <dbReference type="Proteomes" id="UP000323258"/>
    </source>
</evidence>
<dbReference type="AlphaFoldDB" id="A0A5D4H2W0"/>
<reference evidence="2 3" key="1">
    <citation type="submission" date="2019-08" db="EMBL/GenBank/DDBJ databases">
        <authorList>
            <person name="Seo Y.L."/>
        </authorList>
    </citation>
    <scope>NUCLEOTIDE SEQUENCE [LARGE SCALE GENOMIC DNA]</scope>
    <source>
        <strain evidence="2 3">MaA-C15</strain>
    </source>
</reference>
<gene>
    <name evidence="2" type="ORF">FY036_03260</name>
</gene>
<dbReference type="OrthoDB" id="9814124at2"/>
<evidence type="ECO:0000259" key="1">
    <source>
        <dbReference type="Pfam" id="PF01370"/>
    </source>
</evidence>
<organism evidence="2 3">
    <name type="scientific">Neoaquamicrobium microcysteis</name>
    <dbReference type="NCBI Taxonomy" id="2682781"/>
    <lineage>
        <taxon>Bacteria</taxon>
        <taxon>Pseudomonadati</taxon>
        <taxon>Pseudomonadota</taxon>
        <taxon>Alphaproteobacteria</taxon>
        <taxon>Hyphomicrobiales</taxon>
        <taxon>Phyllobacteriaceae</taxon>
        <taxon>Neoaquamicrobium</taxon>
    </lineage>
</organism>
<dbReference type="InterPro" id="IPR001509">
    <property type="entry name" value="Epimerase_deHydtase"/>
</dbReference>
<sequence>MTAGPPDTVLVTGASGFVGRVVSQRLMAGGYRVRAASRTPENLPAAVSERVRMPAPDAGPQEWDAFVSGVDHVVHCAAIAEAASGIPASAYRIANVELTEKLAHSARRHCSGRFVFMSSVRAVSGPISATVVSEDTPPKPEDEYGRSKLAGEDRVKEAFSAENDASRAVILRPVLVYGGEAKGHLATLFRLARLPLPLPLGGLDAPRSLIDIQGLAAAAVHAIEAPSTGGGTFTVCDREPLSVAAILASMRHGLGRPPGLFVTSDRLLSAPLILAGRRALWQRLSGSMQASPASLEATGWQSPKDTFERLAAYAATWK</sequence>
<dbReference type="InterPro" id="IPR050177">
    <property type="entry name" value="Lipid_A_modif_metabolic_enz"/>
</dbReference>
<dbReference type="Proteomes" id="UP000323258">
    <property type="component" value="Unassembled WGS sequence"/>
</dbReference>
<dbReference type="PANTHER" id="PTHR43245:SF58">
    <property type="entry name" value="BLL5923 PROTEIN"/>
    <property type="match status" value="1"/>
</dbReference>
<comment type="caution">
    <text evidence="2">The sequence shown here is derived from an EMBL/GenBank/DDBJ whole genome shotgun (WGS) entry which is preliminary data.</text>
</comment>
<reference evidence="2 3" key="2">
    <citation type="submission" date="2019-09" db="EMBL/GenBank/DDBJ databases">
        <title>Mesorhizobium sp. MaA-C15 isolated from Microcystis aeruginosa.</title>
        <authorList>
            <person name="Jeong S.E."/>
            <person name="Jin H.M."/>
            <person name="Jeon C.O."/>
        </authorList>
    </citation>
    <scope>NUCLEOTIDE SEQUENCE [LARGE SCALE GENOMIC DNA]</scope>
    <source>
        <strain evidence="2 3">MaA-C15</strain>
    </source>
</reference>
<dbReference type="PANTHER" id="PTHR43245">
    <property type="entry name" value="BIFUNCTIONAL POLYMYXIN RESISTANCE PROTEIN ARNA"/>
    <property type="match status" value="1"/>
</dbReference>
<dbReference type="InterPro" id="IPR036291">
    <property type="entry name" value="NAD(P)-bd_dom_sf"/>
</dbReference>
<keyword evidence="3" id="KW-1185">Reference proteome</keyword>
<dbReference type="EMBL" id="VSZS01000054">
    <property type="protein sequence ID" value="TYR34854.1"/>
    <property type="molecule type" value="Genomic_DNA"/>
</dbReference>
<dbReference type="RefSeq" id="WP_148913272.1">
    <property type="nucleotide sequence ID" value="NZ_VSZS01000054.1"/>
</dbReference>